<reference evidence="2" key="1">
    <citation type="submission" date="2024-01" db="EMBL/GenBank/DDBJ databases">
        <title>GRCr8: a new rat reference genome assembly contstructed from accurate long reads and long range scaffolding.</title>
        <authorList>
            <person name="Doris P.A."/>
            <person name="Kalbfleisch T."/>
            <person name="Li K."/>
            <person name="Howe K."/>
            <person name="Wood J."/>
        </authorList>
    </citation>
    <scope>NUCLEOTIDE SEQUENCE [LARGE SCALE GENOMIC DNA]</scope>
    <source>
        <strain evidence="2">Brown Norway</strain>
    </source>
</reference>
<dbReference type="PANTHER" id="PTHR36287">
    <property type="match status" value="1"/>
</dbReference>
<evidence type="ECO:0000256" key="1">
    <source>
        <dbReference type="SAM" id="MobiDB-lite"/>
    </source>
</evidence>
<protein>
    <submittedName>
        <fullName evidence="2">Proline rich 13</fullName>
    </submittedName>
</protein>
<name>A0ABK0M107_RAT</name>
<proteinExistence type="predicted"/>
<keyword evidence="3" id="KW-1185">Reference proteome</keyword>
<feature type="compositionally biased region" description="Pro residues" evidence="1">
    <location>
        <begin position="24"/>
        <end position="42"/>
    </location>
</feature>
<gene>
    <name evidence="2" type="primary">Prr13</name>
</gene>
<sequence length="177" mass="18591">MWNPSAGPNPYPPQVVCPGGSNPACPPSQNPAFPPGPCPPGIPQGNPAFPPCRPPYPVPQPGCPGYQPSGPYPPPYPPAAPGMCPVNPPAPGMVGPGIVIDKKTRKKMKKAHKKSHKHHKHGKVSVLWSLAGEGAPFRGTGVIRSWGWAFSVCGAWEEDGNPVLLAGGFPLRKEILL</sequence>
<dbReference type="Ensembl" id="ENSRNOT00000167358.1">
    <property type="protein sequence ID" value="ENSRNOP00000108706.1"/>
    <property type="gene ID" value="ENSRNOG00000042094.5"/>
</dbReference>
<dbReference type="PANTHER" id="PTHR36287:SF1">
    <property type="entry name" value="PROLINE-RICH PROTEIN 13"/>
    <property type="match status" value="1"/>
</dbReference>
<accession>A0ABK0M107</accession>
<evidence type="ECO:0000313" key="3">
    <source>
        <dbReference type="Proteomes" id="UP000002494"/>
    </source>
</evidence>
<reference evidence="2" key="2">
    <citation type="submission" date="2025-08" db="UniProtKB">
        <authorList>
            <consortium name="Ensembl"/>
        </authorList>
    </citation>
    <scope>IDENTIFICATION</scope>
    <source>
        <strain evidence="2">Brown Norway</strain>
    </source>
</reference>
<dbReference type="GeneTree" id="ENSGT00730000113467"/>
<organism evidence="2 3">
    <name type="scientific">Rattus norvegicus</name>
    <name type="common">Rat</name>
    <dbReference type="NCBI Taxonomy" id="10116"/>
    <lineage>
        <taxon>Eukaryota</taxon>
        <taxon>Metazoa</taxon>
        <taxon>Chordata</taxon>
        <taxon>Craniata</taxon>
        <taxon>Vertebrata</taxon>
        <taxon>Euteleostomi</taxon>
        <taxon>Mammalia</taxon>
        <taxon>Eutheria</taxon>
        <taxon>Euarchontoglires</taxon>
        <taxon>Glires</taxon>
        <taxon>Rodentia</taxon>
        <taxon>Myomorpha</taxon>
        <taxon>Muroidea</taxon>
        <taxon>Muridae</taxon>
        <taxon>Murinae</taxon>
        <taxon>Rattus</taxon>
    </lineage>
</organism>
<dbReference type="RGD" id="1307129">
    <property type="gene designation" value="Prr13"/>
</dbReference>
<evidence type="ECO:0000313" key="2">
    <source>
        <dbReference type="Ensembl" id="ENSRNOP00000108706.1"/>
    </source>
</evidence>
<dbReference type="Proteomes" id="UP000002494">
    <property type="component" value="Chromosome 7"/>
</dbReference>
<feature type="region of interest" description="Disordered" evidence="1">
    <location>
        <begin position="1"/>
        <end position="42"/>
    </location>
</feature>
<reference evidence="2" key="3">
    <citation type="submission" date="2025-09" db="UniProtKB">
        <authorList>
            <consortium name="Ensembl"/>
        </authorList>
    </citation>
    <scope>IDENTIFICATION</scope>
    <source>
        <strain evidence="2">Brown Norway</strain>
    </source>
</reference>